<accession>A0A8R2D1K7</accession>
<proteinExistence type="predicted"/>
<dbReference type="OrthoDB" id="6585617at2759"/>
<evidence type="ECO:0000313" key="2">
    <source>
        <dbReference type="Proteomes" id="UP000007819"/>
    </source>
</evidence>
<dbReference type="Proteomes" id="UP000007819">
    <property type="component" value="Chromosome A1"/>
</dbReference>
<sequence>MSRYALVIKEAFTCMKNAKINIAMYKNSSNLANSNFGYIELLEAIEPNNNFQVKIESRHRGISNSARMPSLNVQKTDICNFISTDLLFVPLIRRIFDLEKFCPIAKGKHIVYKDRILSKYRPYMPLGCWMIITRITKKESTFTCFNITLQSLPSMKSEPYQCT</sequence>
<dbReference type="GeneID" id="107882480"/>
<evidence type="ECO:0000313" key="1">
    <source>
        <dbReference type="EnsemblMetazoa" id="XP_016656347.2"/>
    </source>
</evidence>
<organism evidence="1 2">
    <name type="scientific">Acyrthosiphon pisum</name>
    <name type="common">Pea aphid</name>
    <dbReference type="NCBI Taxonomy" id="7029"/>
    <lineage>
        <taxon>Eukaryota</taxon>
        <taxon>Metazoa</taxon>
        <taxon>Ecdysozoa</taxon>
        <taxon>Arthropoda</taxon>
        <taxon>Hexapoda</taxon>
        <taxon>Insecta</taxon>
        <taxon>Pterygota</taxon>
        <taxon>Neoptera</taxon>
        <taxon>Paraneoptera</taxon>
        <taxon>Hemiptera</taxon>
        <taxon>Sternorrhyncha</taxon>
        <taxon>Aphidomorpha</taxon>
        <taxon>Aphidoidea</taxon>
        <taxon>Aphididae</taxon>
        <taxon>Macrosiphini</taxon>
        <taxon>Acyrthosiphon</taxon>
    </lineage>
</organism>
<dbReference type="EnsemblMetazoa" id="XM_016800858.2">
    <property type="protein sequence ID" value="XP_016656347.2"/>
    <property type="gene ID" value="LOC107882480"/>
</dbReference>
<dbReference type="KEGG" id="api:107882480"/>
<dbReference type="AlphaFoldDB" id="A0A8R2D1K7"/>
<keyword evidence="2" id="KW-1185">Reference proteome</keyword>
<protein>
    <submittedName>
        <fullName evidence="1">Uncharacterized protein</fullName>
    </submittedName>
</protein>
<name>A0A8R2D1K7_ACYPI</name>
<reference evidence="1" key="2">
    <citation type="submission" date="2022-06" db="UniProtKB">
        <authorList>
            <consortium name="EnsemblMetazoa"/>
        </authorList>
    </citation>
    <scope>IDENTIFICATION</scope>
</reference>
<dbReference type="RefSeq" id="XP_016656347.2">
    <property type="nucleotide sequence ID" value="XM_016800858.2"/>
</dbReference>
<reference evidence="2" key="1">
    <citation type="submission" date="2010-06" db="EMBL/GenBank/DDBJ databases">
        <authorList>
            <person name="Jiang H."/>
            <person name="Abraham K."/>
            <person name="Ali S."/>
            <person name="Alsbrooks S.L."/>
            <person name="Anim B.N."/>
            <person name="Anosike U.S."/>
            <person name="Attaway T."/>
            <person name="Bandaranaike D.P."/>
            <person name="Battles P.K."/>
            <person name="Bell S.N."/>
            <person name="Bell A.V."/>
            <person name="Beltran B."/>
            <person name="Bickham C."/>
            <person name="Bustamante Y."/>
            <person name="Caleb T."/>
            <person name="Canada A."/>
            <person name="Cardenas V."/>
            <person name="Carter K."/>
            <person name="Chacko J."/>
            <person name="Chandrabose M.N."/>
            <person name="Chavez D."/>
            <person name="Chavez A."/>
            <person name="Chen L."/>
            <person name="Chu H.-S."/>
            <person name="Claassen K.J."/>
            <person name="Cockrell R."/>
            <person name="Collins M."/>
            <person name="Cooper J.A."/>
            <person name="Cree A."/>
            <person name="Curry S.M."/>
            <person name="Da Y."/>
            <person name="Dao M.D."/>
            <person name="Das B."/>
            <person name="Davila M.-L."/>
            <person name="Davy-Carroll L."/>
            <person name="Denson S."/>
            <person name="Dinh H."/>
            <person name="Ebong V.E."/>
            <person name="Edwards J.R."/>
            <person name="Egan A."/>
            <person name="El-Daye J."/>
            <person name="Escobedo L."/>
            <person name="Fernandez S."/>
            <person name="Fernando P.R."/>
            <person name="Flagg N."/>
            <person name="Forbes L.D."/>
            <person name="Fowler R.G."/>
            <person name="Fu Q."/>
            <person name="Gabisi R.A."/>
            <person name="Ganer J."/>
            <person name="Garbino Pronczuk A."/>
            <person name="Garcia R.M."/>
            <person name="Garner T."/>
            <person name="Garrett T.E."/>
            <person name="Gonzalez D.A."/>
            <person name="Hamid H."/>
            <person name="Hawkins E.S."/>
            <person name="Hirani K."/>
            <person name="Hogues M.E."/>
            <person name="Hollins B."/>
            <person name="Hsiao C.-H."/>
            <person name="Jabil R."/>
            <person name="James M.L."/>
            <person name="Jhangiani S.N."/>
            <person name="Johnson B."/>
            <person name="Johnson Q."/>
            <person name="Joshi V."/>
            <person name="Kalu J.B."/>
            <person name="Kam C."/>
            <person name="Kashfia A."/>
            <person name="Keebler J."/>
            <person name="Kisamo H."/>
            <person name="Kovar C.L."/>
            <person name="Lago L.A."/>
            <person name="Lai C.-Y."/>
            <person name="Laidlaw J."/>
            <person name="Lara F."/>
            <person name="Le T.-K."/>
            <person name="Lee S.L."/>
            <person name="Legall F.H."/>
            <person name="Lemon S.J."/>
            <person name="Lewis L.R."/>
            <person name="Li B."/>
            <person name="Liu Y."/>
            <person name="Liu Y.-S."/>
            <person name="Lopez J."/>
            <person name="Lozado R.J."/>
            <person name="Lu J."/>
            <person name="Madu R.C."/>
            <person name="Maheshwari M."/>
            <person name="Maheshwari R."/>
            <person name="Malloy K."/>
            <person name="Martinez E."/>
            <person name="Mathew T."/>
            <person name="Mercado I.C."/>
            <person name="Mercado C."/>
            <person name="Meyer B."/>
            <person name="Montgomery K."/>
            <person name="Morgan M.B."/>
            <person name="Munidasa M."/>
            <person name="Nazareth L.V."/>
            <person name="Nelson J."/>
            <person name="Ng B.M."/>
            <person name="Nguyen N.B."/>
            <person name="Nguyen P.Q."/>
            <person name="Nguyen T."/>
            <person name="Obregon M."/>
            <person name="Okwuonu G.O."/>
            <person name="Onwere C.G."/>
            <person name="Orozco G."/>
            <person name="Parra A."/>
            <person name="Patel S."/>
            <person name="Patil S."/>
            <person name="Perez A."/>
            <person name="Perez Y."/>
            <person name="Pham C."/>
            <person name="Primus E.L."/>
            <person name="Pu L.-L."/>
            <person name="Puazo M."/>
            <person name="Qin X."/>
            <person name="Quiroz J.B."/>
            <person name="Reese J."/>
            <person name="Richards S."/>
            <person name="Rives C.M."/>
            <person name="Robberts R."/>
            <person name="Ruiz S.J."/>
            <person name="Ruiz M.J."/>
            <person name="Santibanez J."/>
            <person name="Schneider B.W."/>
            <person name="Sisson I."/>
            <person name="Smith M."/>
            <person name="Sodergren E."/>
            <person name="Song X.-Z."/>
            <person name="Song B.B."/>
            <person name="Summersgill H."/>
            <person name="Thelus R."/>
            <person name="Thornton R.D."/>
            <person name="Trejos Z.Y."/>
            <person name="Usmani K."/>
            <person name="Vattathil S."/>
            <person name="Villasana D."/>
            <person name="Walker D.L."/>
            <person name="Wang S."/>
            <person name="Wang K."/>
            <person name="White C.S."/>
            <person name="Williams A.C."/>
            <person name="Williamson J."/>
            <person name="Wilson K."/>
            <person name="Woghiren I.O."/>
            <person name="Woodworth J.R."/>
            <person name="Worley K.C."/>
            <person name="Wright R.A."/>
            <person name="Wu W."/>
            <person name="Young L."/>
            <person name="Zhang L."/>
            <person name="Zhang J."/>
            <person name="Zhu Y."/>
            <person name="Muzny D.M."/>
            <person name="Weinstock G."/>
            <person name="Gibbs R.A."/>
        </authorList>
    </citation>
    <scope>NUCLEOTIDE SEQUENCE [LARGE SCALE GENOMIC DNA]</scope>
    <source>
        <strain evidence="2">LSR1</strain>
    </source>
</reference>